<proteinExistence type="predicted"/>
<comment type="caution">
    <text evidence="1">The sequence shown here is derived from an EMBL/GenBank/DDBJ whole genome shotgun (WGS) entry which is preliminary data.</text>
</comment>
<gene>
    <name evidence="1" type="ORF">ACFOYW_08305</name>
</gene>
<dbReference type="EMBL" id="JBHSCN010000005">
    <property type="protein sequence ID" value="MFC4243373.1"/>
    <property type="molecule type" value="Genomic_DNA"/>
</dbReference>
<evidence type="ECO:0008006" key="3">
    <source>
        <dbReference type="Google" id="ProtNLM"/>
    </source>
</evidence>
<dbReference type="RefSeq" id="WP_390228398.1">
    <property type="nucleotide sequence ID" value="NZ_JBHSCN010000005.1"/>
</dbReference>
<name>A0ABV8Q6Z3_9MICO</name>
<reference evidence="2" key="1">
    <citation type="journal article" date="2019" name="Int. J. Syst. Evol. Microbiol.">
        <title>The Global Catalogue of Microorganisms (GCM) 10K type strain sequencing project: providing services to taxonomists for standard genome sequencing and annotation.</title>
        <authorList>
            <consortium name="The Broad Institute Genomics Platform"/>
            <consortium name="The Broad Institute Genome Sequencing Center for Infectious Disease"/>
            <person name="Wu L."/>
            <person name="Ma J."/>
        </authorList>
    </citation>
    <scope>NUCLEOTIDE SEQUENCE [LARGE SCALE GENOMIC DNA]</scope>
    <source>
        <strain evidence="2">CGMCC 1.10363</strain>
    </source>
</reference>
<protein>
    <recommendedName>
        <fullName evidence="3">Cytochrome c domain-containing protein</fullName>
    </recommendedName>
</protein>
<accession>A0ABV8Q6Z3</accession>
<evidence type="ECO:0000313" key="2">
    <source>
        <dbReference type="Proteomes" id="UP001595900"/>
    </source>
</evidence>
<keyword evidence="2" id="KW-1185">Reference proteome</keyword>
<evidence type="ECO:0000313" key="1">
    <source>
        <dbReference type="EMBL" id="MFC4243373.1"/>
    </source>
</evidence>
<dbReference type="Proteomes" id="UP001595900">
    <property type="component" value="Unassembled WGS sequence"/>
</dbReference>
<organism evidence="1 2">
    <name type="scientific">Gryllotalpicola reticulitermitis</name>
    <dbReference type="NCBI Taxonomy" id="1184153"/>
    <lineage>
        <taxon>Bacteria</taxon>
        <taxon>Bacillati</taxon>
        <taxon>Actinomycetota</taxon>
        <taxon>Actinomycetes</taxon>
        <taxon>Micrococcales</taxon>
        <taxon>Microbacteriaceae</taxon>
        <taxon>Gryllotalpicola</taxon>
    </lineage>
</organism>
<sequence length="198" mass="20288">MPVNVSAVRASRLAAQRLASRVDDASARANAAFASRPSQQVLVYGSDGNTALGLIAVADIEKVQVVADPDDIDGKAAAGPVLLFDAMGDPVGFALASALTEVPEVQPVGAPQLDNILPPGPDMPGALPNGGVTPSIQASGKKPGCATCGKPHGPSFHSHSAPRKQIPTSMQAVAQYVVGLSVEERETFADTVSRALRF</sequence>